<feature type="signal peptide" evidence="2">
    <location>
        <begin position="1"/>
        <end position="27"/>
    </location>
</feature>
<gene>
    <name evidence="5" type="ORF">CG419_08415</name>
</gene>
<protein>
    <recommendedName>
        <fullName evidence="7">DUF3324 domain-containing protein</fullName>
    </recommendedName>
</protein>
<keyword evidence="2" id="KW-0732">Signal</keyword>
<accession>A0AAC9UQ15</accession>
<dbReference type="Pfam" id="PF06030">
    <property type="entry name" value="WxLIP_PGBD"/>
    <property type="match status" value="1"/>
</dbReference>
<name>A0AAC9UQ15_LATCU</name>
<evidence type="ECO:0000259" key="3">
    <source>
        <dbReference type="Pfam" id="PF06030"/>
    </source>
</evidence>
<proteinExistence type="predicted"/>
<evidence type="ECO:0008006" key="7">
    <source>
        <dbReference type="Google" id="ProtNLM"/>
    </source>
</evidence>
<keyword evidence="1" id="KW-0812">Transmembrane</keyword>
<evidence type="ECO:0000313" key="5">
    <source>
        <dbReference type="EMBL" id="ASN60636.1"/>
    </source>
</evidence>
<evidence type="ECO:0000313" key="6">
    <source>
        <dbReference type="Proteomes" id="UP000199749"/>
    </source>
</evidence>
<feature type="chain" id="PRO_5042168708" description="DUF3324 domain-containing protein" evidence="2">
    <location>
        <begin position="28"/>
        <end position="342"/>
    </location>
</feature>
<evidence type="ECO:0000256" key="1">
    <source>
        <dbReference type="SAM" id="Phobius"/>
    </source>
</evidence>
<keyword evidence="1" id="KW-1133">Transmembrane helix</keyword>
<feature type="domain" description="WxL Interacting Protein host binding" evidence="4">
    <location>
        <begin position="164"/>
        <end position="298"/>
    </location>
</feature>
<organism evidence="5 6">
    <name type="scientific">Latilactobacillus curvatus</name>
    <name type="common">Lactobacillus curvatus</name>
    <dbReference type="NCBI Taxonomy" id="28038"/>
    <lineage>
        <taxon>Bacteria</taxon>
        <taxon>Bacillati</taxon>
        <taxon>Bacillota</taxon>
        <taxon>Bacilli</taxon>
        <taxon>Lactobacillales</taxon>
        <taxon>Lactobacillaceae</taxon>
        <taxon>Latilactobacillus</taxon>
    </lineage>
</organism>
<dbReference type="AlphaFoldDB" id="A0AAC9UQ15"/>
<sequence length="342" mass="39048">MKDSMKKYLILFVLGWSFWTSTTTVNAKEVVSSKPQGNVTFTILPEIPADNIGGPYSGYFNLKLSPKKERKVRIKVLNPTKKALVVKTNVHDGLMSDQVIPSYQHQMTPNKLQPKPLSEQIQVVKTIKLAAGERKWVTITIKPSAKFVGQKAAAIDLISESHNAGAIKNRFVYTVAIIGQGSQLTHYQKLDTTKIETKLVGKKSAIVVHLKNPDPLYLTKGRLKVSLVNKKWSFFKYSDTKKDVQIVPSVYFKDNLYLGKKRLVPGVYRLKLSFKSAEYQVNRYRYVEITKDQARYINAHNAAYLLHRNQILVIGTGMMLIILMVVYYIWRKKRIKNDKNTI</sequence>
<dbReference type="EMBL" id="CP022474">
    <property type="protein sequence ID" value="ASN60636.1"/>
    <property type="molecule type" value="Genomic_DNA"/>
</dbReference>
<dbReference type="InterPro" id="IPR021759">
    <property type="entry name" value="WxLIP_HBD"/>
</dbReference>
<keyword evidence="1" id="KW-0472">Membrane</keyword>
<dbReference type="InterPro" id="IPR010317">
    <property type="entry name" value="WxLIP_PGBD"/>
</dbReference>
<feature type="domain" description="WxL Interacting Protein peptidoglycan binding" evidence="3">
    <location>
        <begin position="41"/>
        <end position="157"/>
    </location>
</feature>
<reference evidence="5 6" key="1">
    <citation type="submission" date="2017-07" db="EMBL/GenBank/DDBJ databases">
        <title>Lactobacillus curvatus MRS6 whole genome.</title>
        <authorList>
            <person name="Jans C."/>
            <person name="Lagler S."/>
            <person name="Lacroix C."/>
            <person name="Meile L."/>
            <person name="Stevens M.J.A."/>
        </authorList>
    </citation>
    <scope>NUCLEOTIDE SEQUENCE [LARGE SCALE GENOMIC DNA]</scope>
    <source>
        <strain evidence="5 6">MRS6</strain>
    </source>
</reference>
<feature type="transmembrane region" description="Helical" evidence="1">
    <location>
        <begin position="311"/>
        <end position="330"/>
    </location>
</feature>
<dbReference type="Proteomes" id="UP000199749">
    <property type="component" value="Chromosome"/>
</dbReference>
<evidence type="ECO:0000256" key="2">
    <source>
        <dbReference type="SAM" id="SignalP"/>
    </source>
</evidence>
<dbReference type="Pfam" id="PF11797">
    <property type="entry name" value="WxLIP_HBD"/>
    <property type="match status" value="1"/>
</dbReference>
<evidence type="ECO:0000259" key="4">
    <source>
        <dbReference type="Pfam" id="PF11797"/>
    </source>
</evidence>